<dbReference type="OrthoDB" id="10417885at2759"/>
<evidence type="ECO:0000313" key="2">
    <source>
        <dbReference type="Proteomes" id="UP000039865"/>
    </source>
</evidence>
<accession>A0A078AY60</accession>
<keyword evidence="2" id="KW-1185">Reference proteome</keyword>
<name>A0A078AY60_STYLE</name>
<sequence>MPYLQNKVNYVPRLRTKDELMKEVKYKKSWRGSGNQNDYFERPPIMRPKILDEWTMSRVQMPERAYKKFFFCNNKQQLTISLVNQKPFGYTPSHTREFGNPSEDILSSHYREVLQEQKKKFIDYVERPSKYMPPQTEPLCLSKQTKFFKTDHQNKFFGNSSHTTWESFQKTIRSPEYQAVLGGVHQPAKTNGFFGTRFETRHDLDMGQTAIKFAKRESLSLGPVARHAQSVRQSIEN</sequence>
<evidence type="ECO:0000313" key="1">
    <source>
        <dbReference type="EMBL" id="CDW85728.1"/>
    </source>
</evidence>
<dbReference type="EMBL" id="CCKQ01013999">
    <property type="protein sequence ID" value="CDW85728.1"/>
    <property type="molecule type" value="Genomic_DNA"/>
</dbReference>
<dbReference type="AlphaFoldDB" id="A0A078AY60"/>
<reference evidence="1 2" key="1">
    <citation type="submission" date="2014-06" db="EMBL/GenBank/DDBJ databases">
        <authorList>
            <person name="Swart Estienne"/>
        </authorList>
    </citation>
    <scope>NUCLEOTIDE SEQUENCE [LARGE SCALE GENOMIC DNA]</scope>
    <source>
        <strain evidence="1 2">130c</strain>
    </source>
</reference>
<dbReference type="Proteomes" id="UP000039865">
    <property type="component" value="Unassembled WGS sequence"/>
</dbReference>
<organism evidence="1 2">
    <name type="scientific">Stylonychia lemnae</name>
    <name type="common">Ciliate</name>
    <dbReference type="NCBI Taxonomy" id="5949"/>
    <lineage>
        <taxon>Eukaryota</taxon>
        <taxon>Sar</taxon>
        <taxon>Alveolata</taxon>
        <taxon>Ciliophora</taxon>
        <taxon>Intramacronucleata</taxon>
        <taxon>Spirotrichea</taxon>
        <taxon>Stichotrichia</taxon>
        <taxon>Sporadotrichida</taxon>
        <taxon>Oxytrichidae</taxon>
        <taxon>Stylonychinae</taxon>
        <taxon>Stylonychia</taxon>
    </lineage>
</organism>
<protein>
    <submittedName>
        <fullName evidence="1">Uncharacterized protein</fullName>
    </submittedName>
</protein>
<dbReference type="OMA" id="FERPPIM"/>
<dbReference type="InParanoid" id="A0A078AY60"/>
<gene>
    <name evidence="1" type="primary">Contig9880.g10560</name>
    <name evidence="1" type="ORF">STYLEM_14814</name>
</gene>
<proteinExistence type="predicted"/>